<evidence type="ECO:0000259" key="16">
    <source>
        <dbReference type="Pfam" id="PF03443"/>
    </source>
</evidence>
<dbReference type="InterPro" id="IPR005103">
    <property type="entry name" value="AA9_LPMO"/>
</dbReference>
<gene>
    <name evidence="17" type="ORF">L210DRAFT_3345462</name>
</gene>
<dbReference type="GO" id="GO:0016787">
    <property type="term" value="F:hydrolase activity"/>
    <property type="evidence" value="ECO:0007669"/>
    <property type="project" value="UniProtKB-KW"/>
</dbReference>
<keyword evidence="4" id="KW-0479">Metal-binding</keyword>
<organism evidence="17 18">
    <name type="scientific">Boletus edulis BED1</name>
    <dbReference type="NCBI Taxonomy" id="1328754"/>
    <lineage>
        <taxon>Eukaryota</taxon>
        <taxon>Fungi</taxon>
        <taxon>Dikarya</taxon>
        <taxon>Basidiomycota</taxon>
        <taxon>Agaricomycotina</taxon>
        <taxon>Agaricomycetes</taxon>
        <taxon>Agaricomycetidae</taxon>
        <taxon>Boletales</taxon>
        <taxon>Boletineae</taxon>
        <taxon>Boletaceae</taxon>
        <taxon>Boletoideae</taxon>
        <taxon>Boletus</taxon>
    </lineage>
</organism>
<feature type="domain" description="Auxiliary Activity family 9 catalytic" evidence="16">
    <location>
        <begin position="4"/>
        <end position="65"/>
    </location>
</feature>
<feature type="non-terminal residue" evidence="17">
    <location>
        <position position="65"/>
    </location>
</feature>
<evidence type="ECO:0000256" key="13">
    <source>
        <dbReference type="ARBA" id="ARBA00044502"/>
    </source>
</evidence>
<evidence type="ECO:0000256" key="9">
    <source>
        <dbReference type="ARBA" id="ARBA00023033"/>
    </source>
</evidence>
<evidence type="ECO:0000256" key="12">
    <source>
        <dbReference type="ARBA" id="ARBA00023326"/>
    </source>
</evidence>
<keyword evidence="12" id="KW-0624">Polysaccharide degradation</keyword>
<dbReference type="Pfam" id="PF03443">
    <property type="entry name" value="AA9"/>
    <property type="match status" value="1"/>
</dbReference>
<evidence type="ECO:0000313" key="18">
    <source>
        <dbReference type="Proteomes" id="UP001194468"/>
    </source>
</evidence>
<reference evidence="17" key="1">
    <citation type="submission" date="2019-10" db="EMBL/GenBank/DDBJ databases">
        <authorList>
            <consortium name="DOE Joint Genome Institute"/>
            <person name="Kuo A."/>
            <person name="Miyauchi S."/>
            <person name="Kiss E."/>
            <person name="Drula E."/>
            <person name="Kohler A."/>
            <person name="Sanchez-Garcia M."/>
            <person name="Andreopoulos B."/>
            <person name="Barry K.W."/>
            <person name="Bonito G."/>
            <person name="Buee M."/>
            <person name="Carver A."/>
            <person name="Chen C."/>
            <person name="Cichocki N."/>
            <person name="Clum A."/>
            <person name="Culley D."/>
            <person name="Crous P.W."/>
            <person name="Fauchery L."/>
            <person name="Girlanda M."/>
            <person name="Hayes R."/>
            <person name="Keri Z."/>
            <person name="LaButti K."/>
            <person name="Lipzen A."/>
            <person name="Lombard V."/>
            <person name="Magnuson J."/>
            <person name="Maillard F."/>
            <person name="Morin E."/>
            <person name="Murat C."/>
            <person name="Nolan M."/>
            <person name="Ohm R."/>
            <person name="Pangilinan J."/>
            <person name="Pereira M."/>
            <person name="Perotto S."/>
            <person name="Peter M."/>
            <person name="Riley R."/>
            <person name="Sitrit Y."/>
            <person name="Stielow B."/>
            <person name="Szollosi G."/>
            <person name="Zifcakova L."/>
            <person name="Stursova M."/>
            <person name="Spatafora J.W."/>
            <person name="Tedersoo L."/>
            <person name="Vaario L.-M."/>
            <person name="Yamada A."/>
            <person name="Yan M."/>
            <person name="Wang P."/>
            <person name="Xu J."/>
            <person name="Bruns T."/>
            <person name="Baldrian P."/>
            <person name="Vilgalys R."/>
            <person name="Henrissat B."/>
            <person name="Grigoriev I.V."/>
            <person name="Hibbett D."/>
            <person name="Nagy L.G."/>
            <person name="Martin F.M."/>
        </authorList>
    </citation>
    <scope>NUCLEOTIDE SEQUENCE</scope>
    <source>
        <strain evidence="17">BED1</strain>
    </source>
</reference>
<proteinExistence type="inferred from homology"/>
<evidence type="ECO:0000256" key="5">
    <source>
        <dbReference type="ARBA" id="ARBA00022729"/>
    </source>
</evidence>
<comment type="subcellular location">
    <subcellularLocation>
        <location evidence="2">Secreted</location>
    </subcellularLocation>
</comment>
<evidence type="ECO:0000313" key="17">
    <source>
        <dbReference type="EMBL" id="KAF8416046.1"/>
    </source>
</evidence>
<sequence>PVTFTIGNYMLRSEIITLQLAMTQGSVAFYPSCIQLTVGGSQTSQPTTSKEVKFPGAYSATDPGI</sequence>
<dbReference type="EC" id="1.14.99.56" evidence="15"/>
<comment type="cofactor">
    <cofactor evidence="1">
        <name>Cu(2+)</name>
        <dbReference type="ChEBI" id="CHEBI:29036"/>
    </cofactor>
</comment>
<evidence type="ECO:0000256" key="4">
    <source>
        <dbReference type="ARBA" id="ARBA00022723"/>
    </source>
</evidence>
<evidence type="ECO:0000256" key="15">
    <source>
        <dbReference type="ARBA" id="ARBA00047174"/>
    </source>
</evidence>
<dbReference type="PANTHER" id="PTHR33353">
    <property type="entry name" value="PUTATIVE (AFU_ORTHOLOGUE AFUA_1G12560)-RELATED"/>
    <property type="match status" value="1"/>
</dbReference>
<dbReference type="GO" id="GO:0005576">
    <property type="term" value="C:extracellular region"/>
    <property type="evidence" value="ECO:0007669"/>
    <property type="project" value="UniProtKB-SubCell"/>
</dbReference>
<keyword evidence="8" id="KW-0186">Copper</keyword>
<dbReference type="EMBL" id="WHUW01000276">
    <property type="protein sequence ID" value="KAF8416046.1"/>
    <property type="molecule type" value="Genomic_DNA"/>
</dbReference>
<keyword evidence="11" id="KW-0119">Carbohydrate metabolism</keyword>
<keyword evidence="6" id="KW-0136">Cellulose degradation</keyword>
<name>A0AAD4G5B5_BOLED</name>
<protein>
    <recommendedName>
        <fullName evidence="15">lytic cellulose monooxygenase (C4-dehydrogenating)</fullName>
        <ecNumber evidence="15">1.14.99.56</ecNumber>
    </recommendedName>
</protein>
<reference evidence="17" key="2">
    <citation type="journal article" date="2020" name="Nat. Commun.">
        <title>Large-scale genome sequencing of mycorrhizal fungi provides insights into the early evolution of symbiotic traits.</title>
        <authorList>
            <person name="Miyauchi S."/>
            <person name="Kiss E."/>
            <person name="Kuo A."/>
            <person name="Drula E."/>
            <person name="Kohler A."/>
            <person name="Sanchez-Garcia M."/>
            <person name="Morin E."/>
            <person name="Andreopoulos B."/>
            <person name="Barry K.W."/>
            <person name="Bonito G."/>
            <person name="Buee M."/>
            <person name="Carver A."/>
            <person name="Chen C."/>
            <person name="Cichocki N."/>
            <person name="Clum A."/>
            <person name="Culley D."/>
            <person name="Crous P.W."/>
            <person name="Fauchery L."/>
            <person name="Girlanda M."/>
            <person name="Hayes R.D."/>
            <person name="Keri Z."/>
            <person name="LaButti K."/>
            <person name="Lipzen A."/>
            <person name="Lombard V."/>
            <person name="Magnuson J."/>
            <person name="Maillard F."/>
            <person name="Murat C."/>
            <person name="Nolan M."/>
            <person name="Ohm R.A."/>
            <person name="Pangilinan J."/>
            <person name="Pereira M.F."/>
            <person name="Perotto S."/>
            <person name="Peter M."/>
            <person name="Pfister S."/>
            <person name="Riley R."/>
            <person name="Sitrit Y."/>
            <person name="Stielow J.B."/>
            <person name="Szollosi G."/>
            <person name="Zifcakova L."/>
            <person name="Stursova M."/>
            <person name="Spatafora J.W."/>
            <person name="Tedersoo L."/>
            <person name="Vaario L.M."/>
            <person name="Yamada A."/>
            <person name="Yan M."/>
            <person name="Wang P."/>
            <person name="Xu J."/>
            <person name="Bruns T."/>
            <person name="Baldrian P."/>
            <person name="Vilgalys R."/>
            <person name="Dunand C."/>
            <person name="Henrissat B."/>
            <person name="Grigoriev I.V."/>
            <person name="Hibbett D."/>
            <person name="Nagy L.G."/>
            <person name="Martin F.M."/>
        </authorList>
    </citation>
    <scope>NUCLEOTIDE SEQUENCE</scope>
    <source>
        <strain evidence="17">BED1</strain>
    </source>
</reference>
<dbReference type="InterPro" id="IPR049892">
    <property type="entry name" value="AA9"/>
</dbReference>
<keyword evidence="3" id="KW-0964">Secreted</keyword>
<comment type="caution">
    <text evidence="17">The sequence shown here is derived from an EMBL/GenBank/DDBJ whole genome shotgun (WGS) entry which is preliminary data.</text>
</comment>
<evidence type="ECO:0000256" key="11">
    <source>
        <dbReference type="ARBA" id="ARBA00023277"/>
    </source>
</evidence>
<dbReference type="GO" id="GO:0046872">
    <property type="term" value="F:metal ion binding"/>
    <property type="evidence" value="ECO:0007669"/>
    <property type="project" value="UniProtKB-KW"/>
</dbReference>
<dbReference type="Gene3D" id="2.70.50.70">
    <property type="match status" value="1"/>
</dbReference>
<comment type="similarity">
    <text evidence="13">Belongs to the polysaccharide monooxygenase AA9 family.</text>
</comment>
<keyword evidence="9" id="KW-0503">Monooxygenase</keyword>
<evidence type="ECO:0000256" key="7">
    <source>
        <dbReference type="ARBA" id="ARBA00023002"/>
    </source>
</evidence>
<evidence type="ECO:0000256" key="10">
    <source>
        <dbReference type="ARBA" id="ARBA00023157"/>
    </source>
</evidence>
<accession>A0AAD4G5B5</accession>
<keyword evidence="17" id="KW-0378">Hydrolase</keyword>
<feature type="non-terminal residue" evidence="17">
    <location>
        <position position="1"/>
    </location>
</feature>
<evidence type="ECO:0000256" key="1">
    <source>
        <dbReference type="ARBA" id="ARBA00001973"/>
    </source>
</evidence>
<dbReference type="Proteomes" id="UP001194468">
    <property type="component" value="Unassembled WGS sequence"/>
</dbReference>
<evidence type="ECO:0000256" key="14">
    <source>
        <dbReference type="ARBA" id="ARBA00045077"/>
    </source>
</evidence>
<evidence type="ECO:0000256" key="8">
    <source>
        <dbReference type="ARBA" id="ARBA00023008"/>
    </source>
</evidence>
<comment type="catalytic activity">
    <reaction evidence="14">
        <text>[(1-&gt;4)-beta-D-glucosyl]n+m + reduced acceptor + O2 = 4-dehydro-beta-D-glucosyl-[(1-&gt;4)-beta-D-glucosyl]n-1 + [(1-&gt;4)-beta-D-glucosyl]m + acceptor + H2O.</text>
        <dbReference type="EC" id="1.14.99.56"/>
    </reaction>
</comment>
<dbReference type="GO" id="GO:0030245">
    <property type="term" value="P:cellulose catabolic process"/>
    <property type="evidence" value="ECO:0007669"/>
    <property type="project" value="UniProtKB-KW"/>
</dbReference>
<keyword evidence="5" id="KW-0732">Signal</keyword>
<evidence type="ECO:0000256" key="6">
    <source>
        <dbReference type="ARBA" id="ARBA00023001"/>
    </source>
</evidence>
<keyword evidence="7" id="KW-0560">Oxidoreductase</keyword>
<dbReference type="AlphaFoldDB" id="A0AAD4G5B5"/>
<dbReference type="GO" id="GO:0004497">
    <property type="term" value="F:monooxygenase activity"/>
    <property type="evidence" value="ECO:0007669"/>
    <property type="project" value="UniProtKB-KW"/>
</dbReference>
<evidence type="ECO:0000256" key="2">
    <source>
        <dbReference type="ARBA" id="ARBA00004613"/>
    </source>
</evidence>
<keyword evidence="10" id="KW-1015">Disulfide bond</keyword>
<evidence type="ECO:0000256" key="3">
    <source>
        <dbReference type="ARBA" id="ARBA00022525"/>
    </source>
</evidence>
<keyword evidence="18" id="KW-1185">Reference proteome</keyword>
<dbReference type="PANTHER" id="PTHR33353:SF10">
    <property type="entry name" value="ENDO-BETA-1,4-GLUCANASE D"/>
    <property type="match status" value="1"/>
</dbReference>